<dbReference type="OrthoDB" id="3265815at2759"/>
<proteinExistence type="predicted"/>
<evidence type="ECO:0000313" key="1">
    <source>
        <dbReference type="EMBL" id="THU78872.1"/>
    </source>
</evidence>
<keyword evidence="2" id="KW-1185">Reference proteome</keyword>
<gene>
    <name evidence="1" type="ORF">K435DRAFT_811182</name>
</gene>
<protein>
    <submittedName>
        <fullName evidence="1">Uncharacterized protein</fullName>
    </submittedName>
</protein>
<dbReference type="AlphaFoldDB" id="A0A4S8KSS5"/>
<dbReference type="EMBL" id="ML180116">
    <property type="protein sequence ID" value="THU78872.1"/>
    <property type="molecule type" value="Genomic_DNA"/>
</dbReference>
<reference evidence="1 2" key="1">
    <citation type="journal article" date="2019" name="Nat. Ecol. Evol.">
        <title>Megaphylogeny resolves global patterns of mushroom evolution.</title>
        <authorList>
            <person name="Varga T."/>
            <person name="Krizsan K."/>
            <person name="Foldi C."/>
            <person name="Dima B."/>
            <person name="Sanchez-Garcia M."/>
            <person name="Sanchez-Ramirez S."/>
            <person name="Szollosi G.J."/>
            <person name="Szarkandi J.G."/>
            <person name="Papp V."/>
            <person name="Albert L."/>
            <person name="Andreopoulos W."/>
            <person name="Angelini C."/>
            <person name="Antonin V."/>
            <person name="Barry K.W."/>
            <person name="Bougher N.L."/>
            <person name="Buchanan P."/>
            <person name="Buyck B."/>
            <person name="Bense V."/>
            <person name="Catcheside P."/>
            <person name="Chovatia M."/>
            <person name="Cooper J."/>
            <person name="Damon W."/>
            <person name="Desjardin D."/>
            <person name="Finy P."/>
            <person name="Geml J."/>
            <person name="Haridas S."/>
            <person name="Hughes K."/>
            <person name="Justo A."/>
            <person name="Karasinski D."/>
            <person name="Kautmanova I."/>
            <person name="Kiss B."/>
            <person name="Kocsube S."/>
            <person name="Kotiranta H."/>
            <person name="LaButti K.M."/>
            <person name="Lechner B.E."/>
            <person name="Liimatainen K."/>
            <person name="Lipzen A."/>
            <person name="Lukacs Z."/>
            <person name="Mihaltcheva S."/>
            <person name="Morgado L.N."/>
            <person name="Niskanen T."/>
            <person name="Noordeloos M.E."/>
            <person name="Ohm R.A."/>
            <person name="Ortiz-Santana B."/>
            <person name="Ovrebo C."/>
            <person name="Racz N."/>
            <person name="Riley R."/>
            <person name="Savchenko A."/>
            <person name="Shiryaev A."/>
            <person name="Soop K."/>
            <person name="Spirin V."/>
            <person name="Szebenyi C."/>
            <person name="Tomsovsky M."/>
            <person name="Tulloss R.E."/>
            <person name="Uehling J."/>
            <person name="Grigoriev I.V."/>
            <person name="Vagvolgyi C."/>
            <person name="Papp T."/>
            <person name="Martin F.M."/>
            <person name="Miettinen O."/>
            <person name="Hibbett D.S."/>
            <person name="Nagy L.G."/>
        </authorList>
    </citation>
    <scope>NUCLEOTIDE SEQUENCE [LARGE SCALE GENOMIC DNA]</scope>
    <source>
        <strain evidence="1 2">CBS 962.96</strain>
    </source>
</reference>
<dbReference type="Proteomes" id="UP000297245">
    <property type="component" value="Unassembled WGS sequence"/>
</dbReference>
<sequence>MQADHSTNSTASFARLLESPPALHDLTDDCTLALQRNLTTAWGVAANYLAHSARVDTPPETVLNVFQAFTRHIACQECLRKRDQRIEEVIERWNEIFSPLVNGA</sequence>
<evidence type="ECO:0000313" key="2">
    <source>
        <dbReference type="Proteomes" id="UP000297245"/>
    </source>
</evidence>
<name>A0A4S8KSS5_DENBC</name>
<accession>A0A4S8KSS5</accession>
<organism evidence="1 2">
    <name type="scientific">Dendrothele bispora (strain CBS 962.96)</name>
    <dbReference type="NCBI Taxonomy" id="1314807"/>
    <lineage>
        <taxon>Eukaryota</taxon>
        <taxon>Fungi</taxon>
        <taxon>Dikarya</taxon>
        <taxon>Basidiomycota</taxon>
        <taxon>Agaricomycotina</taxon>
        <taxon>Agaricomycetes</taxon>
        <taxon>Agaricomycetidae</taxon>
        <taxon>Agaricales</taxon>
        <taxon>Agaricales incertae sedis</taxon>
        <taxon>Dendrothele</taxon>
    </lineage>
</organism>